<sequence length="917" mass="103222">MSSRPELKVDDEVGFIRFFRGLPAKGDDTVRIFNRGDYYTAHGEDATFIARTVYRTTSVLRQLGREPGLESVTLSVTVFRNFLRESLFRLSKRVEIWESSGRMNWKVTKQASPGNLQDIEDELGGQLENAPIILAVKATAKASEARNVGVCFADASVRELGVSEFLDNDSYSNFESLLIQLGVKECLILADSTRKDVELNKLRTIADNCGCAVSERGFADFGTKDIEQDLTRLLRDDRAAGTLPQTDLKLAMGSAAALIKYLGVMSDPSNFGQYQLYQHDLSQYMKLDAAALKALNLMPGPRDGSKTMSLYGLLNHCKTPVGSRLLMQWLKQPLMNNKEIERRQQLVEAFVMDTELRQTMQEEHLRSIPDLYRLSKKFQRKMANLEDVVRAYQVAIRLPGFLGTLEAVMDEQYRDPLDAEYTVKLREYSDSLAKLQEMVETTVDLDALDNHEFIIKPEFDDSLRTIRKKLDRLKYDMESEHGRVGQDLNQEIDKKLFLENHRVHGWCFRLTRNESGCIRNKKEYQECSTQKNGVFFTTSTLQGLRREFDQLSENYNRTQSGLVNEVVNVAASYCPVIEKLAGVLAHLDVIVSFAHVSIHAPTAYTRPKMHPRGTGNTVLKEARHPCMEMQDDVSFITNDVSLERGSSEFIIITGPNMGGKSTYIRQIGVIALMAQIGCFVPCSDAELTIFDSILARVGASDSQLKGVSTFMAEMLETANILKSATKESLIIIDELGRGTSTYDGFGLAWAISEHIVKEIGAFALFATHFHELTALVDTYPQVQNLHVVAHISEVADGSKAKREVTLLYKVEPGVCDQSFGIHVAELVRFPRKVINMAKRKADELEDFSGKHEENFVQASKEDVEEGSILLKEVLVKWKQEAEEKGLSKSEQVEKMRELVAGNEKLLKNPFFQSIKAL</sequence>
<reference evidence="1 2" key="1">
    <citation type="journal article" date="2016" name="Nat. Commun.">
        <title>Ectomycorrhizal ecology is imprinted in the genome of the dominant symbiotic fungus Cenococcum geophilum.</title>
        <authorList>
            <consortium name="DOE Joint Genome Institute"/>
            <person name="Peter M."/>
            <person name="Kohler A."/>
            <person name="Ohm R.A."/>
            <person name="Kuo A."/>
            <person name="Krutzmann J."/>
            <person name="Morin E."/>
            <person name="Arend M."/>
            <person name="Barry K.W."/>
            <person name="Binder M."/>
            <person name="Choi C."/>
            <person name="Clum A."/>
            <person name="Copeland A."/>
            <person name="Grisel N."/>
            <person name="Haridas S."/>
            <person name="Kipfer T."/>
            <person name="LaButti K."/>
            <person name="Lindquist E."/>
            <person name="Lipzen A."/>
            <person name="Maire R."/>
            <person name="Meier B."/>
            <person name="Mihaltcheva S."/>
            <person name="Molinier V."/>
            <person name="Murat C."/>
            <person name="Poggeler S."/>
            <person name="Quandt C.A."/>
            <person name="Sperisen C."/>
            <person name="Tritt A."/>
            <person name="Tisserant E."/>
            <person name="Crous P.W."/>
            <person name="Henrissat B."/>
            <person name="Nehls U."/>
            <person name="Egli S."/>
            <person name="Spatafora J.W."/>
            <person name="Grigoriev I.V."/>
            <person name="Martin F.M."/>
        </authorList>
    </citation>
    <scope>NUCLEOTIDE SEQUENCE [LARGE SCALE GENOMIC DNA]</scope>
    <source>
        <strain evidence="1 2">1.58</strain>
    </source>
</reference>
<organism evidence="1 2">
    <name type="scientific">Cenococcum geophilum 1.58</name>
    <dbReference type="NCBI Taxonomy" id="794803"/>
    <lineage>
        <taxon>Eukaryota</taxon>
        <taxon>Fungi</taxon>
        <taxon>Dikarya</taxon>
        <taxon>Ascomycota</taxon>
        <taxon>Pezizomycotina</taxon>
        <taxon>Dothideomycetes</taxon>
        <taxon>Pleosporomycetidae</taxon>
        <taxon>Gloniales</taxon>
        <taxon>Gloniaceae</taxon>
        <taxon>Cenococcum</taxon>
    </lineage>
</organism>
<name>A0ACC8ELU7_9PEZI</name>
<gene>
    <name evidence="1" type="ORF">K441DRAFT_701436</name>
</gene>
<evidence type="ECO:0000313" key="2">
    <source>
        <dbReference type="Proteomes" id="UP000250078"/>
    </source>
</evidence>
<keyword evidence="2" id="KW-1185">Reference proteome</keyword>
<accession>A0ACC8ELU7</accession>
<evidence type="ECO:0000313" key="1">
    <source>
        <dbReference type="EMBL" id="OCK87209.1"/>
    </source>
</evidence>
<dbReference type="Proteomes" id="UP000250078">
    <property type="component" value="Unassembled WGS sequence"/>
</dbReference>
<protein>
    <submittedName>
        <fullName evidence="1">DNA mismatch repair protein</fullName>
    </submittedName>
</protein>
<proteinExistence type="predicted"/>
<dbReference type="EMBL" id="KV748265">
    <property type="protein sequence ID" value="OCK87209.1"/>
    <property type="molecule type" value="Genomic_DNA"/>
</dbReference>